<dbReference type="Proteomes" id="UP000091846">
    <property type="component" value="Unassembled WGS sequence"/>
</dbReference>
<feature type="domain" description="ABC transporter" evidence="20">
    <location>
        <begin position="622"/>
        <end position="855"/>
    </location>
</feature>
<dbReference type="Pfam" id="PF00005">
    <property type="entry name" value="ABC_tran"/>
    <property type="match status" value="1"/>
</dbReference>
<evidence type="ECO:0000256" key="17">
    <source>
        <dbReference type="ARBA" id="ARBA00066052"/>
    </source>
</evidence>
<evidence type="ECO:0000256" key="6">
    <source>
        <dbReference type="ARBA" id="ARBA00022630"/>
    </source>
</evidence>
<feature type="transmembrane region" description="Helical" evidence="19">
    <location>
        <begin position="566"/>
        <end position="587"/>
    </location>
</feature>
<feature type="transmembrane region" description="Helical" evidence="19">
    <location>
        <begin position="446"/>
        <end position="466"/>
    </location>
</feature>
<gene>
    <name evidence="23" type="ORF">A5708_15075</name>
</gene>
<evidence type="ECO:0000256" key="19">
    <source>
        <dbReference type="SAM" id="Phobius"/>
    </source>
</evidence>
<feature type="transmembrane region" description="Helical" evidence="19">
    <location>
        <begin position="414"/>
        <end position="440"/>
    </location>
</feature>
<dbReference type="InterPro" id="IPR017927">
    <property type="entry name" value="FAD-bd_FR_type"/>
</dbReference>
<dbReference type="InterPro" id="IPR027417">
    <property type="entry name" value="P-loop_NTPase"/>
</dbReference>
<evidence type="ECO:0000259" key="20">
    <source>
        <dbReference type="PROSITE" id="PS50893"/>
    </source>
</evidence>
<protein>
    <recommendedName>
        <fullName evidence="16">Mycobactin import ATP-binding/permease protein IrtA</fullName>
    </recommendedName>
    <alternativeName>
        <fullName evidence="18">Mycobactin import ATP-binding/permease protein IrtB</fullName>
    </alternativeName>
</protein>
<dbReference type="PANTHER" id="PTHR24221:SF654">
    <property type="entry name" value="ATP-BINDING CASSETTE SUB-FAMILY B MEMBER 6"/>
    <property type="match status" value="1"/>
</dbReference>
<dbReference type="SMART" id="SM00382">
    <property type="entry name" value="AAA"/>
    <property type="match status" value="1"/>
</dbReference>
<evidence type="ECO:0000256" key="10">
    <source>
        <dbReference type="ARBA" id="ARBA00022840"/>
    </source>
</evidence>
<evidence type="ECO:0000256" key="4">
    <source>
        <dbReference type="ARBA" id="ARBA00022475"/>
    </source>
</evidence>
<evidence type="ECO:0000256" key="7">
    <source>
        <dbReference type="ARBA" id="ARBA00022692"/>
    </source>
</evidence>
<dbReference type="InterPro" id="IPR003439">
    <property type="entry name" value="ABC_transporter-like_ATP-bd"/>
</dbReference>
<keyword evidence="5" id="KW-0997">Cell inner membrane</keyword>
<dbReference type="PROSITE" id="PS50893">
    <property type="entry name" value="ABC_TRANSPORTER_2"/>
    <property type="match status" value="1"/>
</dbReference>
<dbReference type="GO" id="GO:0005886">
    <property type="term" value="C:plasma membrane"/>
    <property type="evidence" value="ECO:0007669"/>
    <property type="project" value="UniProtKB-SubCell"/>
</dbReference>
<dbReference type="Gene3D" id="1.20.1560.10">
    <property type="entry name" value="ABC transporter type 1, transmembrane domain"/>
    <property type="match status" value="1"/>
</dbReference>
<evidence type="ECO:0000313" key="23">
    <source>
        <dbReference type="EMBL" id="OBI45144.1"/>
    </source>
</evidence>
<dbReference type="GO" id="GO:0005524">
    <property type="term" value="F:ATP binding"/>
    <property type="evidence" value="ECO:0007669"/>
    <property type="project" value="UniProtKB-KW"/>
</dbReference>
<dbReference type="InterPro" id="IPR011527">
    <property type="entry name" value="ABC1_TM_dom"/>
</dbReference>
<organism evidence="23 24">
    <name type="scientific">Mycobacterium colombiense</name>
    <dbReference type="NCBI Taxonomy" id="339268"/>
    <lineage>
        <taxon>Bacteria</taxon>
        <taxon>Bacillati</taxon>
        <taxon>Actinomycetota</taxon>
        <taxon>Actinomycetes</taxon>
        <taxon>Mycobacteriales</taxon>
        <taxon>Mycobacteriaceae</taxon>
        <taxon>Mycobacterium</taxon>
        <taxon>Mycobacterium avium complex (MAC)</taxon>
    </lineage>
</organism>
<evidence type="ECO:0000256" key="13">
    <source>
        <dbReference type="ARBA" id="ARBA00023136"/>
    </source>
</evidence>
<dbReference type="GO" id="GO:0016491">
    <property type="term" value="F:oxidoreductase activity"/>
    <property type="evidence" value="ECO:0007669"/>
    <property type="project" value="InterPro"/>
</dbReference>
<name>A0A1A2Z3Q6_9MYCO</name>
<dbReference type="SUPFAM" id="SSF90123">
    <property type="entry name" value="ABC transporter transmembrane region"/>
    <property type="match status" value="1"/>
</dbReference>
<evidence type="ECO:0000256" key="14">
    <source>
        <dbReference type="ARBA" id="ARBA00023455"/>
    </source>
</evidence>
<evidence type="ECO:0000256" key="12">
    <source>
        <dbReference type="ARBA" id="ARBA00022989"/>
    </source>
</evidence>
<sequence length="871" mass="94080">MARGLSGVMLRSFGARDHTATVIETVRIAPHFVRVRMTSPTLFEDVDAEPAAWLRFWFPDPDGSKTEFQRAYTISESDVPAGRFAVDIVLHDPAGPASSWARTVQPGATIAVMALMGSSRFDVPDEQPAGYLLIGDSASIPGMNGIIGVVPDDVPIEMYLEQHDDNDTLIPVAKHPRLRLHWVVRHDEKSLAAAIESRDWSNWYAWATPEATTLKQVRARLRDEFGFPKSEVHAQAYWSAGRAMGTRRGDEPEAPGSATPSVSAEDVAVQLESAQQVSDAAPAPVARGNWRAQGAGRLLSPLRSALIVSGVLQAVITLVQLAPFVLLVELARLLVSGAPASRLWDIGIAAVSLLGLGALLGAALTLWLHVVDARFARDLRSRLLHKLSRLPLGWFTARGSGSIKQLLQDDTLSLHYLVTHAIPDAVAAAVAPVAVLVYLFAVDWRVALVLFVPVLVYLVLTSSLTIQSGPRIPQSQRWAETMSGEAGAYLEGQPVIRVFGGAAASSFRRRLDEYVGFLVAWQRPLAGKKTFMDLVTRPATFLWLIAVTGTLLVVTGRMSPVDLLPFLLLGTTFGARLLGIAYGLGGIRAGMLAARRLQNTLDEADLAVRDHDEAHHEVAATVVFDNVGFGYRPDVPVIHDVSLTLRPGTVTALVGPSGSGKSTLAALLARFHDVGQGAIRVGGQDIRSMTADQLYAEVGFVLQETQLVHGTVAENIALAVPDATAAQIEQAARDAQIHDRIMRLPDGYDTMLGAGSGLSGGERQRLTIARAILADTPVLILDEATAFADPESEYLVQQALNRLTQDRTVLVIAHRLHTITRAHQIVVLDHGRIVERGTHDELLTAAGRYRRLWEGGRRDEVAAGTTGEGAR</sequence>
<keyword evidence="3" id="KW-0813">Transport</keyword>
<dbReference type="PROSITE" id="PS50929">
    <property type="entry name" value="ABC_TM1F"/>
    <property type="match status" value="1"/>
</dbReference>
<evidence type="ECO:0000259" key="21">
    <source>
        <dbReference type="PROSITE" id="PS50929"/>
    </source>
</evidence>
<evidence type="ECO:0000256" key="15">
    <source>
        <dbReference type="ARBA" id="ARBA00023467"/>
    </source>
</evidence>
<feature type="domain" description="FAD-binding FR-type" evidence="22">
    <location>
        <begin position="15"/>
        <end position="122"/>
    </location>
</feature>
<keyword evidence="13 19" id="KW-0472">Membrane</keyword>
<evidence type="ECO:0000256" key="11">
    <source>
        <dbReference type="ARBA" id="ARBA00022967"/>
    </source>
</evidence>
<dbReference type="InterPro" id="IPR017938">
    <property type="entry name" value="Riboflavin_synthase-like_b-brl"/>
</dbReference>
<dbReference type="InterPro" id="IPR003593">
    <property type="entry name" value="AAA+_ATPase"/>
</dbReference>
<comment type="subcellular location">
    <subcellularLocation>
        <location evidence="2">Cell inner membrane</location>
        <topology evidence="2">Multi-pass membrane protein</topology>
    </subcellularLocation>
</comment>
<dbReference type="InterPro" id="IPR039421">
    <property type="entry name" value="Type_1_exporter"/>
</dbReference>
<evidence type="ECO:0000256" key="3">
    <source>
        <dbReference type="ARBA" id="ARBA00022448"/>
    </source>
</evidence>
<keyword evidence="8" id="KW-0547">Nucleotide-binding</keyword>
<proteinExistence type="inferred from homology"/>
<dbReference type="PANTHER" id="PTHR24221">
    <property type="entry name" value="ATP-BINDING CASSETTE SUB-FAMILY B"/>
    <property type="match status" value="1"/>
</dbReference>
<dbReference type="PROSITE" id="PS51384">
    <property type="entry name" value="FAD_FR"/>
    <property type="match status" value="1"/>
</dbReference>
<dbReference type="Pfam" id="PF00664">
    <property type="entry name" value="ABC_membrane"/>
    <property type="match status" value="1"/>
</dbReference>
<evidence type="ECO:0000256" key="18">
    <source>
        <dbReference type="ARBA" id="ARBA00070320"/>
    </source>
</evidence>
<evidence type="ECO:0000256" key="5">
    <source>
        <dbReference type="ARBA" id="ARBA00022519"/>
    </source>
</evidence>
<dbReference type="SUPFAM" id="SSF63380">
    <property type="entry name" value="Riboflavin synthase domain-like"/>
    <property type="match status" value="1"/>
</dbReference>
<feature type="transmembrane region" description="Helical" evidence="19">
    <location>
        <begin position="534"/>
        <end position="554"/>
    </location>
</feature>
<dbReference type="FunFam" id="3.40.50.300:FF:000221">
    <property type="entry name" value="Multidrug ABC transporter ATP-binding protein"/>
    <property type="match status" value="1"/>
</dbReference>
<evidence type="ECO:0000313" key="24">
    <source>
        <dbReference type="Proteomes" id="UP000091846"/>
    </source>
</evidence>
<keyword evidence="9" id="KW-0274">FAD</keyword>
<dbReference type="Gene3D" id="3.40.50.80">
    <property type="entry name" value="Nucleotide-binding domain of ferredoxin-NADP reductase (FNR) module"/>
    <property type="match status" value="1"/>
</dbReference>
<comment type="subunit">
    <text evidence="17">Forms a heterodimer with IrtA.</text>
</comment>
<evidence type="ECO:0000256" key="8">
    <source>
        <dbReference type="ARBA" id="ARBA00022741"/>
    </source>
</evidence>
<keyword evidence="6" id="KW-0285">Flavoprotein</keyword>
<dbReference type="PROSITE" id="PS00211">
    <property type="entry name" value="ABC_TRANSPORTER_1"/>
    <property type="match status" value="1"/>
</dbReference>
<accession>A0A1A2Z3Q6</accession>
<dbReference type="InterPro" id="IPR039261">
    <property type="entry name" value="FNR_nucleotide-bd"/>
</dbReference>
<dbReference type="OrthoDB" id="9806127at2"/>
<dbReference type="RefSeq" id="WP_065027355.1">
    <property type="nucleotide sequence ID" value="NZ_LZKI01000033.1"/>
</dbReference>
<keyword evidence="12 19" id="KW-1133">Transmembrane helix</keyword>
<feature type="transmembrane region" description="Helical" evidence="19">
    <location>
        <begin position="346"/>
        <end position="370"/>
    </location>
</feature>
<dbReference type="Pfam" id="PF04954">
    <property type="entry name" value="SIP"/>
    <property type="match status" value="1"/>
</dbReference>
<dbReference type="CDD" id="cd06193">
    <property type="entry name" value="siderophore_interacting"/>
    <property type="match status" value="1"/>
</dbReference>
<dbReference type="GO" id="GO:0140359">
    <property type="term" value="F:ABC-type transporter activity"/>
    <property type="evidence" value="ECO:0007669"/>
    <property type="project" value="InterPro"/>
</dbReference>
<dbReference type="InterPro" id="IPR017871">
    <property type="entry name" value="ABC_transporter-like_CS"/>
</dbReference>
<dbReference type="Gene3D" id="2.40.30.10">
    <property type="entry name" value="Translation factors"/>
    <property type="match status" value="1"/>
</dbReference>
<evidence type="ECO:0000256" key="9">
    <source>
        <dbReference type="ARBA" id="ARBA00022827"/>
    </source>
</evidence>
<dbReference type="AlphaFoldDB" id="A0A1A2Z3Q6"/>
<comment type="caution">
    <text evidence="23">The sequence shown here is derived from an EMBL/GenBank/DDBJ whole genome shotgun (WGS) entry which is preliminary data.</text>
</comment>
<dbReference type="SUPFAM" id="SSF52540">
    <property type="entry name" value="P-loop containing nucleoside triphosphate hydrolases"/>
    <property type="match status" value="1"/>
</dbReference>
<comment type="subunit">
    <text evidence="15">Forms a heterodimer with IrtB.</text>
</comment>
<dbReference type="EMBL" id="LZKI01000033">
    <property type="protein sequence ID" value="OBI45144.1"/>
    <property type="molecule type" value="Genomic_DNA"/>
</dbReference>
<comment type="similarity">
    <text evidence="14">Belongs to the ABC transporter superfamily. Siderophore-Fe(3+) uptake transporter (SIUT) (TC 3.A.1.21) family.</text>
</comment>
<dbReference type="Gene3D" id="3.40.50.300">
    <property type="entry name" value="P-loop containing nucleotide triphosphate hydrolases"/>
    <property type="match status" value="1"/>
</dbReference>
<keyword evidence="4" id="KW-1003">Cell membrane</keyword>
<keyword evidence="11" id="KW-1278">Translocase</keyword>
<keyword evidence="10" id="KW-0067">ATP-binding</keyword>
<dbReference type="GO" id="GO:0016887">
    <property type="term" value="F:ATP hydrolysis activity"/>
    <property type="evidence" value="ECO:0007669"/>
    <property type="project" value="InterPro"/>
</dbReference>
<evidence type="ECO:0000256" key="16">
    <source>
        <dbReference type="ARBA" id="ARBA00023488"/>
    </source>
</evidence>
<evidence type="ECO:0000256" key="1">
    <source>
        <dbReference type="ARBA" id="ARBA00001974"/>
    </source>
</evidence>
<reference evidence="23 24" key="1">
    <citation type="submission" date="2016-06" db="EMBL/GenBank/DDBJ databases">
        <authorList>
            <person name="Kjaerup R.B."/>
            <person name="Dalgaard T.S."/>
            <person name="Juul-Madsen H.R."/>
        </authorList>
    </citation>
    <scope>NUCLEOTIDE SEQUENCE [LARGE SCALE GENOMIC DNA]</scope>
    <source>
        <strain evidence="23 24">E1334</strain>
    </source>
</reference>
<dbReference type="InterPro" id="IPR007037">
    <property type="entry name" value="SIP_rossman_dom"/>
</dbReference>
<comment type="cofactor">
    <cofactor evidence="1">
        <name>FAD</name>
        <dbReference type="ChEBI" id="CHEBI:57692"/>
    </cofactor>
</comment>
<keyword evidence="7 19" id="KW-0812">Transmembrane</keyword>
<dbReference type="InterPro" id="IPR036640">
    <property type="entry name" value="ABC1_TM_sf"/>
</dbReference>
<evidence type="ECO:0000256" key="2">
    <source>
        <dbReference type="ARBA" id="ARBA00004429"/>
    </source>
</evidence>
<feature type="domain" description="ABC transmembrane type-1" evidence="21">
    <location>
        <begin position="307"/>
        <end position="589"/>
    </location>
</feature>
<dbReference type="Pfam" id="PF08021">
    <property type="entry name" value="FAD_binding_9"/>
    <property type="match status" value="1"/>
</dbReference>
<dbReference type="InterPro" id="IPR013113">
    <property type="entry name" value="SIP_FAD-bd"/>
</dbReference>
<feature type="transmembrane region" description="Helical" evidence="19">
    <location>
        <begin position="305"/>
        <end position="326"/>
    </location>
</feature>
<evidence type="ECO:0000259" key="22">
    <source>
        <dbReference type="PROSITE" id="PS51384"/>
    </source>
</evidence>